<feature type="domain" description="Acyl-CoA dehydrogenase/oxidase C-terminal" evidence="7">
    <location>
        <begin position="227"/>
        <end position="343"/>
    </location>
</feature>
<evidence type="ECO:0000259" key="7">
    <source>
        <dbReference type="Pfam" id="PF00441"/>
    </source>
</evidence>
<dbReference type="InterPro" id="IPR046373">
    <property type="entry name" value="Acyl-CoA_Oxase/DH_mid-dom_sf"/>
</dbReference>
<dbReference type="InterPro" id="IPR009075">
    <property type="entry name" value="AcylCo_DH/oxidase_C"/>
</dbReference>
<feature type="domain" description="Acyl-CoA oxidase/dehydrogenase middle" evidence="8">
    <location>
        <begin position="117"/>
        <end position="204"/>
    </location>
</feature>
<comment type="cofactor">
    <cofactor evidence="1 6">
        <name>FAD</name>
        <dbReference type="ChEBI" id="CHEBI:57692"/>
    </cofactor>
</comment>
<evidence type="ECO:0000256" key="6">
    <source>
        <dbReference type="RuleBase" id="RU362125"/>
    </source>
</evidence>
<dbReference type="Pfam" id="PF02771">
    <property type="entry name" value="Acyl-CoA_dh_N"/>
    <property type="match status" value="1"/>
</dbReference>
<dbReference type="GO" id="GO:0050660">
    <property type="term" value="F:flavin adenine dinucleotide binding"/>
    <property type="evidence" value="ECO:0007669"/>
    <property type="project" value="InterPro"/>
</dbReference>
<evidence type="ECO:0000256" key="2">
    <source>
        <dbReference type="ARBA" id="ARBA00009347"/>
    </source>
</evidence>
<keyword evidence="3 6" id="KW-0285">Flavoprotein</keyword>
<gene>
    <name evidence="10" type="ORF">NX02_17835</name>
</gene>
<accession>W0ADT1</accession>
<dbReference type="PATRIC" id="fig|1123269.5.peg.3492"/>
<sequence>MDFSLGEDRQMLVDSLGRYLRENYDFATRERIIASAEGWSRETWRALAELGIVGALFDEASGGYGGAAFDVGAVFGELGRALVVEPFLGTLLAGRVLAAAGEVDALAGVIAGETILAFAHEEPHGDHDIAAIETRARGQGDGWALTGAKAVVAQAAQADLILVTARVEGDDGLSTFLVERSAAGVEIRDYPLIDGGSAGELVLDGAPARLVGAQGEAGPIVEAAIAAGLVALAWEAVAIMDVLKAQTLDYLRTRKQFGVPIGKFQALQHRMATVALEIEQARSAAINAAAALDGDRLARERAVSAAKYSIGHIGSLVAEEAIQLHGGIGMTWELPLSHYAKRLVMIGHQLGDEDYHLMRFATLGREVEVA</sequence>
<dbReference type="InterPro" id="IPR013786">
    <property type="entry name" value="AcylCoA_DH/ox_N"/>
</dbReference>
<dbReference type="GO" id="GO:0003995">
    <property type="term" value="F:acyl-CoA dehydrogenase activity"/>
    <property type="evidence" value="ECO:0007669"/>
    <property type="project" value="TreeGrafter"/>
</dbReference>
<dbReference type="SUPFAM" id="SSF56645">
    <property type="entry name" value="Acyl-CoA dehydrogenase NM domain-like"/>
    <property type="match status" value="1"/>
</dbReference>
<dbReference type="AlphaFoldDB" id="W0ADT1"/>
<dbReference type="HOGENOM" id="CLU_018204_5_2_5"/>
<evidence type="ECO:0000256" key="3">
    <source>
        <dbReference type="ARBA" id="ARBA00022630"/>
    </source>
</evidence>
<dbReference type="EMBL" id="CP006644">
    <property type="protein sequence ID" value="AHE55241.1"/>
    <property type="molecule type" value="Genomic_DNA"/>
</dbReference>
<evidence type="ECO:0000313" key="10">
    <source>
        <dbReference type="EMBL" id="AHE55241.1"/>
    </source>
</evidence>
<dbReference type="InterPro" id="IPR006091">
    <property type="entry name" value="Acyl-CoA_Oxase/DH_mid-dom"/>
</dbReference>
<dbReference type="PANTHER" id="PTHR43884:SF20">
    <property type="entry name" value="ACYL-COA DEHYDROGENASE FADE28"/>
    <property type="match status" value="1"/>
</dbReference>
<evidence type="ECO:0000259" key="8">
    <source>
        <dbReference type="Pfam" id="PF02770"/>
    </source>
</evidence>
<dbReference type="OrthoDB" id="7328575at2"/>
<dbReference type="Pfam" id="PF00441">
    <property type="entry name" value="Acyl-CoA_dh_1"/>
    <property type="match status" value="1"/>
</dbReference>
<evidence type="ECO:0000256" key="4">
    <source>
        <dbReference type="ARBA" id="ARBA00022827"/>
    </source>
</evidence>
<dbReference type="KEGG" id="ssan:NX02_17835"/>
<dbReference type="CDD" id="cd00567">
    <property type="entry name" value="ACAD"/>
    <property type="match status" value="1"/>
</dbReference>
<keyword evidence="5 6" id="KW-0560">Oxidoreductase</keyword>
<evidence type="ECO:0008006" key="12">
    <source>
        <dbReference type="Google" id="ProtNLM"/>
    </source>
</evidence>
<dbReference type="SUPFAM" id="SSF47203">
    <property type="entry name" value="Acyl-CoA dehydrogenase C-terminal domain-like"/>
    <property type="match status" value="1"/>
</dbReference>
<name>W0ADT1_9SPHN</name>
<dbReference type="InterPro" id="IPR009100">
    <property type="entry name" value="AcylCoA_DH/oxidase_NM_dom_sf"/>
</dbReference>
<dbReference type="Pfam" id="PF02770">
    <property type="entry name" value="Acyl-CoA_dh_M"/>
    <property type="match status" value="1"/>
</dbReference>
<dbReference type="InterPro" id="IPR037069">
    <property type="entry name" value="AcylCoA_DH/ox_N_sf"/>
</dbReference>
<dbReference type="Gene3D" id="1.10.540.10">
    <property type="entry name" value="Acyl-CoA dehydrogenase/oxidase, N-terminal domain"/>
    <property type="match status" value="1"/>
</dbReference>
<reference evidence="10 11" key="1">
    <citation type="submission" date="2013-07" db="EMBL/GenBank/DDBJ databases">
        <title>Completed genome of Sphingomonas sanxanigenens NX02.</title>
        <authorList>
            <person name="Ma T."/>
            <person name="Huang H."/>
            <person name="Wu M."/>
            <person name="Li X."/>
            <person name="Li G."/>
        </authorList>
    </citation>
    <scope>NUCLEOTIDE SEQUENCE [LARGE SCALE GENOMIC DNA]</scope>
    <source>
        <strain evidence="10 11">NX02</strain>
    </source>
</reference>
<comment type="similarity">
    <text evidence="2 6">Belongs to the acyl-CoA dehydrogenase family.</text>
</comment>
<dbReference type="STRING" id="1123269.NX02_17835"/>
<dbReference type="Gene3D" id="2.40.110.10">
    <property type="entry name" value="Butyryl-CoA Dehydrogenase, subunit A, domain 2"/>
    <property type="match status" value="1"/>
</dbReference>
<dbReference type="InterPro" id="IPR036250">
    <property type="entry name" value="AcylCo_DH-like_C"/>
</dbReference>
<evidence type="ECO:0000313" key="11">
    <source>
        <dbReference type="Proteomes" id="UP000018851"/>
    </source>
</evidence>
<evidence type="ECO:0000256" key="5">
    <source>
        <dbReference type="ARBA" id="ARBA00023002"/>
    </source>
</evidence>
<proteinExistence type="inferred from homology"/>
<protein>
    <recommendedName>
        <fullName evidence="12">Acyl-CoA dehydrogenase</fullName>
    </recommendedName>
</protein>
<keyword evidence="4 6" id="KW-0274">FAD</keyword>
<dbReference type="PANTHER" id="PTHR43884">
    <property type="entry name" value="ACYL-COA DEHYDROGENASE"/>
    <property type="match status" value="1"/>
</dbReference>
<dbReference type="Gene3D" id="1.20.140.10">
    <property type="entry name" value="Butyryl-CoA Dehydrogenase, subunit A, domain 3"/>
    <property type="match status" value="1"/>
</dbReference>
<dbReference type="RefSeq" id="WP_025293426.1">
    <property type="nucleotide sequence ID" value="NZ_CP006644.1"/>
</dbReference>
<dbReference type="Proteomes" id="UP000018851">
    <property type="component" value="Chromosome"/>
</dbReference>
<organism evidence="10 11">
    <name type="scientific">Sphingomonas sanxanigenens DSM 19645 = NX02</name>
    <dbReference type="NCBI Taxonomy" id="1123269"/>
    <lineage>
        <taxon>Bacteria</taxon>
        <taxon>Pseudomonadati</taxon>
        <taxon>Pseudomonadota</taxon>
        <taxon>Alphaproteobacteria</taxon>
        <taxon>Sphingomonadales</taxon>
        <taxon>Sphingomonadaceae</taxon>
        <taxon>Sphingomonas</taxon>
    </lineage>
</organism>
<keyword evidence="11" id="KW-1185">Reference proteome</keyword>
<evidence type="ECO:0000259" key="9">
    <source>
        <dbReference type="Pfam" id="PF02771"/>
    </source>
</evidence>
<feature type="domain" description="Acyl-CoA dehydrogenase/oxidase N-terminal" evidence="9">
    <location>
        <begin position="7"/>
        <end position="84"/>
    </location>
</feature>
<dbReference type="eggNOG" id="COG1960">
    <property type="taxonomic scope" value="Bacteria"/>
</dbReference>
<evidence type="ECO:0000256" key="1">
    <source>
        <dbReference type="ARBA" id="ARBA00001974"/>
    </source>
</evidence>